<keyword evidence="3" id="KW-1185">Reference proteome</keyword>
<sequence length="112" mass="12327">MSAQFVCGYCHGLRRAVQRGYPDNIRTNGFLSSTVFTFAVFGAMVTPPIAGYVVELYGYRKGSMLMFGLLVIWAPATIALWVHSICSGRKAVKLTNSSSRPRKQSTTSTTRI</sequence>
<evidence type="ECO:0000256" key="1">
    <source>
        <dbReference type="SAM" id="Phobius"/>
    </source>
</evidence>
<proteinExistence type="predicted"/>
<protein>
    <recommendedName>
        <fullName evidence="4">Vesicular amine transporter</fullName>
    </recommendedName>
</protein>
<evidence type="ECO:0000313" key="3">
    <source>
        <dbReference type="Proteomes" id="UP001321473"/>
    </source>
</evidence>
<evidence type="ECO:0000313" key="2">
    <source>
        <dbReference type="EMBL" id="KAK8777495.1"/>
    </source>
</evidence>
<name>A0AAQ4ES62_AMBAM</name>
<dbReference type="EMBL" id="JARKHS020011791">
    <property type="protein sequence ID" value="KAK8777495.1"/>
    <property type="molecule type" value="Genomic_DNA"/>
</dbReference>
<gene>
    <name evidence="2" type="ORF">V5799_029160</name>
</gene>
<dbReference type="SUPFAM" id="SSF103473">
    <property type="entry name" value="MFS general substrate transporter"/>
    <property type="match status" value="1"/>
</dbReference>
<dbReference type="AlphaFoldDB" id="A0AAQ4ES62"/>
<feature type="transmembrane region" description="Helical" evidence="1">
    <location>
        <begin position="65"/>
        <end position="83"/>
    </location>
</feature>
<accession>A0AAQ4ES62</accession>
<keyword evidence="1" id="KW-0472">Membrane</keyword>
<dbReference type="Proteomes" id="UP001321473">
    <property type="component" value="Unassembled WGS sequence"/>
</dbReference>
<feature type="transmembrane region" description="Helical" evidence="1">
    <location>
        <begin position="30"/>
        <end position="53"/>
    </location>
</feature>
<organism evidence="2 3">
    <name type="scientific">Amblyomma americanum</name>
    <name type="common">Lone star tick</name>
    <dbReference type="NCBI Taxonomy" id="6943"/>
    <lineage>
        <taxon>Eukaryota</taxon>
        <taxon>Metazoa</taxon>
        <taxon>Ecdysozoa</taxon>
        <taxon>Arthropoda</taxon>
        <taxon>Chelicerata</taxon>
        <taxon>Arachnida</taxon>
        <taxon>Acari</taxon>
        <taxon>Parasitiformes</taxon>
        <taxon>Ixodida</taxon>
        <taxon>Ixodoidea</taxon>
        <taxon>Ixodidae</taxon>
        <taxon>Amblyomminae</taxon>
        <taxon>Amblyomma</taxon>
    </lineage>
</organism>
<keyword evidence="1" id="KW-0812">Transmembrane</keyword>
<comment type="caution">
    <text evidence="2">The sequence shown here is derived from an EMBL/GenBank/DDBJ whole genome shotgun (WGS) entry which is preliminary data.</text>
</comment>
<evidence type="ECO:0008006" key="4">
    <source>
        <dbReference type="Google" id="ProtNLM"/>
    </source>
</evidence>
<reference evidence="2 3" key="1">
    <citation type="journal article" date="2023" name="Arcadia Sci">
        <title>De novo assembly of a long-read Amblyomma americanum tick genome.</title>
        <authorList>
            <person name="Chou S."/>
            <person name="Poskanzer K.E."/>
            <person name="Rollins M."/>
            <person name="Thuy-Boun P.S."/>
        </authorList>
    </citation>
    <scope>NUCLEOTIDE SEQUENCE [LARGE SCALE GENOMIC DNA]</scope>
    <source>
        <strain evidence="2">F_SG_1</strain>
        <tissue evidence="2">Salivary glands</tissue>
    </source>
</reference>
<keyword evidence="1" id="KW-1133">Transmembrane helix</keyword>
<dbReference type="InterPro" id="IPR036259">
    <property type="entry name" value="MFS_trans_sf"/>
</dbReference>